<comment type="caution">
    <text evidence="1">The sequence shown here is derived from an EMBL/GenBank/DDBJ whole genome shotgun (WGS) entry which is preliminary data.</text>
</comment>
<sequence length="151" mass="17524">MLVGQKEPVFPAMWSTQNTFSMLALGDLAECFKKVMEEREAHFYAQYLLTSTHRPITFEEAMMVIGEKIGREVRMERLAFGEAVDALLMRMYGVEDATTVERRRRRDAAESMIWFYNERGLVGNSNVLEWMLGRKATQFGEWVEGKLERGN</sequence>
<dbReference type="Gene3D" id="3.40.50.720">
    <property type="entry name" value="NAD(P)-binding Rossmann-like Domain"/>
    <property type="match status" value="1"/>
</dbReference>
<dbReference type="EMBL" id="NRDI02000021">
    <property type="protein sequence ID" value="KAI1509351.1"/>
    <property type="molecule type" value="Genomic_DNA"/>
</dbReference>
<keyword evidence="2" id="KW-1185">Reference proteome</keyword>
<name>A0A922SQ69_9PLEO</name>
<reference evidence="2" key="1">
    <citation type="journal article" date="2022" name="Microb. Genom.">
        <title>A global pangenome for the wheat fungal pathogen Pyrenophora tritici-repentis and prediction of effector protein structural homology.</title>
        <authorList>
            <person name="Moolhuijzen P.M."/>
            <person name="See P.T."/>
            <person name="Shi G."/>
            <person name="Powell H.R."/>
            <person name="Cockram J."/>
            <person name="Jorgensen L.N."/>
            <person name="Benslimane H."/>
            <person name="Strelkov S.E."/>
            <person name="Turner J."/>
            <person name="Liu Z."/>
            <person name="Moffat C.S."/>
        </authorList>
    </citation>
    <scope>NUCLEOTIDE SEQUENCE [LARGE SCALE GENOMIC DNA]</scope>
</reference>
<proteinExistence type="predicted"/>
<protein>
    <submittedName>
        <fullName evidence="1">Uncharacterized protein</fullName>
    </submittedName>
</protein>
<dbReference type="Proteomes" id="UP000249757">
    <property type="component" value="Unassembled WGS sequence"/>
</dbReference>
<accession>A0A922SQ69</accession>
<dbReference type="AlphaFoldDB" id="A0A922SQ69"/>
<gene>
    <name evidence="1" type="ORF">Ptr86124_011891</name>
</gene>
<evidence type="ECO:0000313" key="1">
    <source>
        <dbReference type="EMBL" id="KAI1509351.1"/>
    </source>
</evidence>
<evidence type="ECO:0000313" key="2">
    <source>
        <dbReference type="Proteomes" id="UP000249757"/>
    </source>
</evidence>
<organism evidence="1 2">
    <name type="scientific">Pyrenophora tritici-repentis</name>
    <dbReference type="NCBI Taxonomy" id="45151"/>
    <lineage>
        <taxon>Eukaryota</taxon>
        <taxon>Fungi</taxon>
        <taxon>Dikarya</taxon>
        <taxon>Ascomycota</taxon>
        <taxon>Pezizomycotina</taxon>
        <taxon>Dothideomycetes</taxon>
        <taxon>Pleosporomycetidae</taxon>
        <taxon>Pleosporales</taxon>
        <taxon>Pleosporineae</taxon>
        <taxon>Pleosporaceae</taxon>
        <taxon>Pyrenophora</taxon>
    </lineage>
</organism>